<evidence type="ECO:0000256" key="3">
    <source>
        <dbReference type="ARBA" id="ARBA00023027"/>
    </source>
</evidence>
<dbReference type="Gene3D" id="3.40.50.720">
    <property type="entry name" value="NAD(P)-binding Rossmann-like Domain"/>
    <property type="match status" value="2"/>
</dbReference>
<dbReference type="InterPro" id="IPR014027">
    <property type="entry name" value="UDP-Glc/GDP-Man_DH_C"/>
</dbReference>
<reference evidence="6 7" key="1">
    <citation type="submission" date="2020-10" db="EMBL/GenBank/DDBJ databases">
        <authorList>
            <person name="Castelo-Branco R."/>
            <person name="Eusebio N."/>
            <person name="Adriana R."/>
            <person name="Vieira A."/>
            <person name="Brugerolle De Fraissinette N."/>
            <person name="Rezende De Castro R."/>
            <person name="Schneider M.P."/>
            <person name="Vasconcelos V."/>
            <person name="Leao P.N."/>
        </authorList>
    </citation>
    <scope>NUCLEOTIDE SEQUENCE [LARGE SCALE GENOMIC DNA]</scope>
    <source>
        <strain evidence="6 7">LEGE 00250</strain>
    </source>
</reference>
<dbReference type="SUPFAM" id="SSF51735">
    <property type="entry name" value="NAD(P)-binding Rossmann-fold domains"/>
    <property type="match status" value="1"/>
</dbReference>
<feature type="domain" description="UDP-glucose/GDP-mannose dehydrogenase C-terminal" evidence="5">
    <location>
        <begin position="310"/>
        <end position="396"/>
    </location>
</feature>
<dbReference type="Proteomes" id="UP000606776">
    <property type="component" value="Unassembled WGS sequence"/>
</dbReference>
<dbReference type="SUPFAM" id="SSF52413">
    <property type="entry name" value="UDP-glucose/GDP-mannose dehydrogenase C-terminal domain"/>
    <property type="match status" value="1"/>
</dbReference>
<dbReference type="Pfam" id="PF03721">
    <property type="entry name" value="UDPG_MGDP_dh_N"/>
    <property type="match status" value="1"/>
</dbReference>
<keyword evidence="3" id="KW-0520">NAD</keyword>
<dbReference type="EMBL" id="JADEWB010000030">
    <property type="protein sequence ID" value="MBE9235959.1"/>
    <property type="molecule type" value="Genomic_DNA"/>
</dbReference>
<organism evidence="6 7">
    <name type="scientific">Sphaerospermopsis aphanizomenoides LEGE 00250</name>
    <dbReference type="NCBI Taxonomy" id="2777972"/>
    <lineage>
        <taxon>Bacteria</taxon>
        <taxon>Bacillati</taxon>
        <taxon>Cyanobacteriota</taxon>
        <taxon>Cyanophyceae</taxon>
        <taxon>Nostocales</taxon>
        <taxon>Aphanizomenonaceae</taxon>
        <taxon>Sphaerospermopsis</taxon>
        <taxon>Sphaerospermopsis aphanizomenoides</taxon>
    </lineage>
</organism>
<gene>
    <name evidence="6" type="ORF">IQ227_07920</name>
</gene>
<evidence type="ECO:0000256" key="1">
    <source>
        <dbReference type="ARBA" id="ARBA00006601"/>
    </source>
</evidence>
<dbReference type="InterPro" id="IPR017476">
    <property type="entry name" value="UDP-Glc/GDP-Man"/>
</dbReference>
<comment type="caution">
    <text evidence="6">The sequence shown here is derived from an EMBL/GenBank/DDBJ whole genome shotgun (WGS) entry which is preliminary data.</text>
</comment>
<keyword evidence="2" id="KW-0560">Oxidoreductase</keyword>
<keyword evidence="7" id="KW-1185">Reference proteome</keyword>
<accession>A0ABR9VBT3</accession>
<dbReference type="InterPro" id="IPR014026">
    <property type="entry name" value="UDP-Glc/GDP-Man_DH_dimer"/>
</dbReference>
<name>A0ABR9VBT3_9CYAN</name>
<dbReference type="NCBIfam" id="TIGR03026">
    <property type="entry name" value="NDP-sugDHase"/>
    <property type="match status" value="1"/>
</dbReference>
<dbReference type="InterPro" id="IPR028359">
    <property type="entry name" value="UDP_ManNAc/GlcNAc_DH"/>
</dbReference>
<dbReference type="SUPFAM" id="SSF48179">
    <property type="entry name" value="6-phosphogluconate dehydrogenase C-terminal domain-like"/>
    <property type="match status" value="1"/>
</dbReference>
<evidence type="ECO:0000313" key="6">
    <source>
        <dbReference type="EMBL" id="MBE9235959.1"/>
    </source>
</evidence>
<dbReference type="PIRSF" id="PIRSF500136">
    <property type="entry name" value="UDP_ManNAc_DH"/>
    <property type="match status" value="1"/>
</dbReference>
<dbReference type="InterPro" id="IPR036291">
    <property type="entry name" value="NAD(P)-bd_dom_sf"/>
</dbReference>
<proteinExistence type="inferred from homology"/>
<dbReference type="PANTHER" id="PTHR43491">
    <property type="entry name" value="UDP-N-ACETYL-D-MANNOSAMINE DEHYDROGENASE"/>
    <property type="match status" value="1"/>
</dbReference>
<dbReference type="InterPro" id="IPR008927">
    <property type="entry name" value="6-PGluconate_DH-like_C_sf"/>
</dbReference>
<dbReference type="Pfam" id="PF03720">
    <property type="entry name" value="UDPG_MGDP_dh_C"/>
    <property type="match status" value="1"/>
</dbReference>
<comment type="similarity">
    <text evidence="1 4">Belongs to the UDP-glucose/GDP-mannose dehydrogenase family.</text>
</comment>
<dbReference type="Pfam" id="PF00984">
    <property type="entry name" value="UDPG_MGDP_dh"/>
    <property type="match status" value="1"/>
</dbReference>
<evidence type="ECO:0000256" key="2">
    <source>
        <dbReference type="ARBA" id="ARBA00023002"/>
    </source>
</evidence>
<dbReference type="PANTHER" id="PTHR43491:SF2">
    <property type="entry name" value="UDP-N-ACETYL-D-MANNOSAMINE DEHYDROGENASE"/>
    <property type="match status" value="1"/>
</dbReference>
<evidence type="ECO:0000256" key="4">
    <source>
        <dbReference type="PIRNR" id="PIRNR000124"/>
    </source>
</evidence>
<dbReference type="PIRSF" id="PIRSF000124">
    <property type="entry name" value="UDPglc_GDPman_dh"/>
    <property type="match status" value="1"/>
</dbReference>
<sequence>MKNCNFVYDVCIIGGLGHVGLPLGISLAETGKKVVLYDINTATIDKVSQGKMPFIEQGAETILQKVLEQTLFISNDQQVIADSYFVIVVIGTPVDEHLNPQFTLFKKFFNDIIHLISDEQHIILRSTVYPGTTEKIKSYLESKNKQTKVSFCPERIAEGKAMEELKSLPQIVSSFDETAENEAKKLFQSLTNEIICLTPTEAELAKLFTNSWRYIQFAISNYFYQIATQNNLDFYKIYDAITYKYPRAANFPAPGFAAGPCLLKDTMQVAAYSSNSFFMGHTAMLVNEGLPNFVVNRLQEQYDLKQKTVGILGMAFKANNDDKRESLSYKLKKVLEFEAKKVLCSDVYIHESDFVSVENLIDNSDIIILATPHREYQNLAISEDKILVDVWNFYGQGGLF</sequence>
<evidence type="ECO:0000259" key="5">
    <source>
        <dbReference type="SMART" id="SM00984"/>
    </source>
</evidence>
<dbReference type="SMART" id="SM00984">
    <property type="entry name" value="UDPG_MGDP_dh_C"/>
    <property type="match status" value="1"/>
</dbReference>
<dbReference type="RefSeq" id="WP_193942401.1">
    <property type="nucleotide sequence ID" value="NZ_JADEWB010000030.1"/>
</dbReference>
<protein>
    <submittedName>
        <fullName evidence="6">Nucleotide sugar dehydrogenase</fullName>
    </submittedName>
</protein>
<dbReference type="InterPro" id="IPR036220">
    <property type="entry name" value="UDP-Glc/GDP-Man_DH_C_sf"/>
</dbReference>
<dbReference type="InterPro" id="IPR001732">
    <property type="entry name" value="UDP-Glc/GDP-Man_DH_N"/>
</dbReference>
<evidence type="ECO:0000313" key="7">
    <source>
        <dbReference type="Proteomes" id="UP000606776"/>
    </source>
</evidence>